<dbReference type="InterPro" id="IPR024079">
    <property type="entry name" value="MetalloPept_cat_dom_sf"/>
</dbReference>
<comment type="caution">
    <text evidence="5">The sequence shown here is derived from an EMBL/GenBank/DDBJ whole genome shotgun (WGS) entry which is preliminary data.</text>
</comment>
<organism evidence="5 6">
    <name type="scientific">Flavobacterium crassostreae</name>
    <dbReference type="NCBI Taxonomy" id="1763534"/>
    <lineage>
        <taxon>Bacteria</taxon>
        <taxon>Pseudomonadati</taxon>
        <taxon>Bacteroidota</taxon>
        <taxon>Flavobacteriia</taxon>
        <taxon>Flavobacteriales</taxon>
        <taxon>Flavobacteriaceae</taxon>
        <taxon>Flavobacterium</taxon>
    </lineage>
</organism>
<evidence type="ECO:0000259" key="4">
    <source>
        <dbReference type="PROSITE" id="PS50215"/>
    </source>
</evidence>
<dbReference type="RefSeq" id="WP_066334377.1">
    <property type="nucleotide sequence ID" value="NZ_CP017688.1"/>
</dbReference>
<dbReference type="FunFam" id="2.60.40.10:FF:000270">
    <property type="entry name" value="Cell surface protein"/>
    <property type="match status" value="1"/>
</dbReference>
<evidence type="ECO:0000313" key="6">
    <source>
        <dbReference type="Proteomes" id="UP000093510"/>
    </source>
</evidence>
<dbReference type="Gene3D" id="2.60.40.10">
    <property type="entry name" value="Immunoglobulins"/>
    <property type="match status" value="1"/>
</dbReference>
<keyword evidence="6" id="KW-1185">Reference proteome</keyword>
<dbReference type="Pfam" id="PF13688">
    <property type="entry name" value="Reprolysin_5"/>
    <property type="match status" value="1"/>
</dbReference>
<proteinExistence type="predicted"/>
<reference evidence="5 6" key="1">
    <citation type="submission" date="2016-03" db="EMBL/GenBank/DDBJ databases">
        <authorList>
            <person name="Ploux O."/>
        </authorList>
    </citation>
    <scope>NUCLEOTIDE SEQUENCE [LARGE SCALE GENOMIC DNA]</scope>
    <source>
        <strain evidence="5 6">LPB0076</strain>
    </source>
</reference>
<dbReference type="Pfam" id="PF18962">
    <property type="entry name" value="Por_Secre_tail"/>
    <property type="match status" value="1"/>
</dbReference>
<dbReference type="InterPro" id="IPR022409">
    <property type="entry name" value="PKD/Chitinase_dom"/>
</dbReference>
<feature type="domain" description="PKD" evidence="3">
    <location>
        <begin position="448"/>
        <end position="519"/>
    </location>
</feature>
<evidence type="ECO:0000256" key="1">
    <source>
        <dbReference type="ARBA" id="ARBA00022729"/>
    </source>
</evidence>
<dbReference type="AlphaFoldDB" id="A0A1B9E2D6"/>
<dbReference type="InterPro" id="IPR000601">
    <property type="entry name" value="PKD_dom"/>
</dbReference>
<evidence type="ECO:0000256" key="2">
    <source>
        <dbReference type="SAM" id="SignalP"/>
    </source>
</evidence>
<sequence length="797" mass="86328">MKKILIICSFLSVFNAFSQGKIAEKVLKNHQAQKGISAYQIFDYSKNVTSKSSAEAQIGATYLTLSDASFQELYTQSKPNIELTVPYNGKNLILQLYKETIFADGFTQIIATSKTASTKTSGVFYKGIIKGDLTSVVSINIFDDQINGLISSKEHGFGNLVLGKSTGLQNKSNYVVYSDANLNQPIAAPCQTPGNSKPLPLSALQKIDRSAATKCVSVYVEVDYDIYKQNGNNVTQTTNWALSVFNNSQTLYENDGISIRLQAIKIWDTSDPYQGTSSVQNVQSFRSYNTSFVGDVALLIANDPGGLGGVALGIGTMCTPNSYAYADVDVNYNQFPTYSWTVGVVAHELGHVLGSPHTHACVWNGNNTAIDNCGPVGFPGYGGDECLTNPPTLPYQEKGTIMSYCHGVSSVGISFANGFGAQPRTAIQNAVNRSNCLSSSCVTTPVSPTAAFSADATAICLGKSVKFKDTSTGSPTSWAWTFQGGTPATATTQNPVVTYSNSGTYTVTLKVTNAQGTNTKQSIGYINVGQTSSVMPNENFGGVFPPQNWSISNPDNGLTWEKRSDVGNGDKACMIMNNADNPTIGEQDIIRLPYYNFTSLKSGKLFFDIAYTQFDASSADVLKVQVSENCGTNWTDVYSKTHTQLETVVVPTADSNAWIPTKASDWRKETIDLSDYDGKESVSIRFLNTSGYGTRIWIDNLLIENGSILGTHSLNYSSEVSLYPSPSTGIFNLNFPELGKDYQVKIYNLAGQQIFATSFTEISVSEHKINLQAQPKGLYLVTVQSNQKESVLKVLIQ</sequence>
<dbReference type="EMBL" id="LVEP01000024">
    <property type="protein sequence ID" value="OCB76086.1"/>
    <property type="molecule type" value="Genomic_DNA"/>
</dbReference>
<dbReference type="GO" id="GO:0006509">
    <property type="term" value="P:membrane protein ectodomain proteolysis"/>
    <property type="evidence" value="ECO:0007669"/>
    <property type="project" value="TreeGrafter"/>
</dbReference>
<dbReference type="Proteomes" id="UP000093510">
    <property type="component" value="Unassembled WGS sequence"/>
</dbReference>
<dbReference type="InterPro" id="IPR026444">
    <property type="entry name" value="Secre_tail"/>
</dbReference>
<dbReference type="PROSITE" id="PS50093">
    <property type="entry name" value="PKD"/>
    <property type="match status" value="1"/>
</dbReference>
<evidence type="ECO:0000313" key="5">
    <source>
        <dbReference type="EMBL" id="OCB76086.1"/>
    </source>
</evidence>
<evidence type="ECO:0000259" key="3">
    <source>
        <dbReference type="PROSITE" id="PS50093"/>
    </source>
</evidence>
<feature type="domain" description="Peptidase M12B" evidence="4">
    <location>
        <begin position="214"/>
        <end position="405"/>
    </location>
</feature>
<dbReference type="PANTHER" id="PTHR11905">
    <property type="entry name" value="ADAM A DISINTEGRIN AND METALLOPROTEASE DOMAIN"/>
    <property type="match status" value="1"/>
</dbReference>
<dbReference type="SUPFAM" id="SSF55486">
    <property type="entry name" value="Metalloproteases ('zincins'), catalytic domain"/>
    <property type="match status" value="1"/>
</dbReference>
<dbReference type="Pfam" id="PF18911">
    <property type="entry name" value="PKD_4"/>
    <property type="match status" value="1"/>
</dbReference>
<accession>A0A1B9E2D6</accession>
<feature type="signal peptide" evidence="2">
    <location>
        <begin position="1"/>
        <end position="18"/>
    </location>
</feature>
<evidence type="ECO:0008006" key="7">
    <source>
        <dbReference type="Google" id="ProtNLM"/>
    </source>
</evidence>
<dbReference type="SUPFAM" id="SSF49299">
    <property type="entry name" value="PKD domain"/>
    <property type="match status" value="1"/>
</dbReference>
<dbReference type="InterPro" id="IPR035986">
    <property type="entry name" value="PKD_dom_sf"/>
</dbReference>
<dbReference type="PROSITE" id="PS50215">
    <property type="entry name" value="ADAM_MEPRO"/>
    <property type="match status" value="1"/>
</dbReference>
<dbReference type="InterPro" id="IPR001590">
    <property type="entry name" value="Peptidase_M12B"/>
</dbReference>
<feature type="chain" id="PRO_5008625177" description="PKD domain-containing protein" evidence="2">
    <location>
        <begin position="19"/>
        <end position="797"/>
    </location>
</feature>
<name>A0A1B9E2D6_9FLAO</name>
<dbReference type="PANTHER" id="PTHR11905:SF159">
    <property type="entry name" value="ADAM METALLOPROTEASE"/>
    <property type="match status" value="1"/>
</dbReference>
<dbReference type="InterPro" id="IPR013783">
    <property type="entry name" value="Ig-like_fold"/>
</dbReference>
<dbReference type="SMART" id="SM00089">
    <property type="entry name" value="PKD"/>
    <property type="match status" value="1"/>
</dbReference>
<dbReference type="CDD" id="cd00146">
    <property type="entry name" value="PKD"/>
    <property type="match status" value="1"/>
</dbReference>
<protein>
    <recommendedName>
        <fullName evidence="7">PKD domain-containing protein</fullName>
    </recommendedName>
</protein>
<dbReference type="Gene3D" id="3.40.390.10">
    <property type="entry name" value="Collagenase (Catalytic Domain)"/>
    <property type="match status" value="1"/>
</dbReference>
<dbReference type="NCBIfam" id="TIGR04183">
    <property type="entry name" value="Por_Secre_tail"/>
    <property type="match status" value="1"/>
</dbReference>
<dbReference type="STRING" id="1763534.GCA_001831475_02146"/>
<gene>
    <name evidence="5" type="ORF">LPBF_07185</name>
</gene>
<keyword evidence="1 2" id="KW-0732">Signal</keyword>
<dbReference type="Gene3D" id="2.60.120.260">
    <property type="entry name" value="Galactose-binding domain-like"/>
    <property type="match status" value="1"/>
</dbReference>
<dbReference type="GO" id="GO:0004222">
    <property type="term" value="F:metalloendopeptidase activity"/>
    <property type="evidence" value="ECO:0007669"/>
    <property type="project" value="InterPro"/>
</dbReference>